<dbReference type="AlphaFoldDB" id="A0A1G8CH99"/>
<feature type="transmembrane region" description="Helical" evidence="1">
    <location>
        <begin position="120"/>
        <end position="139"/>
    </location>
</feature>
<dbReference type="STRING" id="366584.SAMN05216377_12296"/>
<dbReference type="OrthoDB" id="10013274at2"/>
<dbReference type="Gene3D" id="1.20.120.1220">
    <property type="match status" value="1"/>
</dbReference>
<dbReference type="GO" id="GO:0016020">
    <property type="term" value="C:membrane"/>
    <property type="evidence" value="ECO:0007669"/>
    <property type="project" value="InterPro"/>
</dbReference>
<evidence type="ECO:0000313" key="4">
    <source>
        <dbReference type="Proteomes" id="UP000198967"/>
    </source>
</evidence>
<name>A0A1G8CH99_PSEOR</name>
<dbReference type="RefSeq" id="WP_143030250.1">
    <property type="nucleotide sequence ID" value="NZ_FNBE01000022.1"/>
</dbReference>
<evidence type="ECO:0000256" key="1">
    <source>
        <dbReference type="SAM" id="Phobius"/>
    </source>
</evidence>
<dbReference type="Proteomes" id="UP000198967">
    <property type="component" value="Unassembled WGS sequence"/>
</dbReference>
<organism evidence="3 4">
    <name type="scientific">Pseudonocardia oroxyli</name>
    <dbReference type="NCBI Taxonomy" id="366584"/>
    <lineage>
        <taxon>Bacteria</taxon>
        <taxon>Bacillati</taxon>
        <taxon>Actinomycetota</taxon>
        <taxon>Actinomycetes</taxon>
        <taxon>Pseudonocardiales</taxon>
        <taxon>Pseudonocardiaceae</taxon>
        <taxon>Pseudonocardia</taxon>
    </lineage>
</organism>
<keyword evidence="1" id="KW-0812">Transmembrane</keyword>
<protein>
    <submittedName>
        <fullName evidence="3">Type IV leader peptidase family protein</fullName>
    </submittedName>
</protein>
<accession>A0A1G8CH99</accession>
<evidence type="ECO:0000313" key="3">
    <source>
        <dbReference type="EMBL" id="SDH44806.1"/>
    </source>
</evidence>
<reference evidence="3 4" key="1">
    <citation type="submission" date="2016-10" db="EMBL/GenBank/DDBJ databases">
        <authorList>
            <person name="de Groot N.N."/>
        </authorList>
    </citation>
    <scope>NUCLEOTIDE SEQUENCE [LARGE SCALE GENOMIC DNA]</scope>
    <source>
        <strain evidence="3 4">CGMCC 4.3143</strain>
    </source>
</reference>
<feature type="transmembrane region" description="Helical" evidence="1">
    <location>
        <begin position="187"/>
        <end position="204"/>
    </location>
</feature>
<dbReference type="GO" id="GO:0004190">
    <property type="term" value="F:aspartic-type endopeptidase activity"/>
    <property type="evidence" value="ECO:0007669"/>
    <property type="project" value="InterPro"/>
</dbReference>
<feature type="transmembrane region" description="Helical" evidence="1">
    <location>
        <begin position="59"/>
        <end position="77"/>
    </location>
</feature>
<dbReference type="Pfam" id="PF01478">
    <property type="entry name" value="Peptidase_A24"/>
    <property type="match status" value="1"/>
</dbReference>
<sequence>MIAVVVSSVVGAGLCSAGGLKLANRFAKTPEGWRWVAELSVMTAILAITFGICLSRHGIAATLLLLPLAVLGSAAAAVDARQLRLPDPLVTSLALTTIPVLVLARPILGSDPAAVNPVLLWGLALSGTLLVLIPAGWGWGDAKLVPILSCWIGIAGIPAALAAATYSAMSIAMLAVWRSHWDGAGTAIPYGPAIVASTLIAWATA</sequence>
<evidence type="ECO:0000259" key="2">
    <source>
        <dbReference type="Pfam" id="PF01478"/>
    </source>
</evidence>
<dbReference type="InterPro" id="IPR000045">
    <property type="entry name" value="Prepilin_IV_endopep_pep"/>
</dbReference>
<proteinExistence type="predicted"/>
<keyword evidence="4" id="KW-1185">Reference proteome</keyword>
<gene>
    <name evidence="3" type="ORF">SAMN05216377_12296</name>
</gene>
<dbReference type="EMBL" id="FNBE01000022">
    <property type="protein sequence ID" value="SDH44806.1"/>
    <property type="molecule type" value="Genomic_DNA"/>
</dbReference>
<keyword evidence="1" id="KW-1133">Transmembrane helix</keyword>
<feature type="domain" description="Prepilin type IV endopeptidase peptidase" evidence="2">
    <location>
        <begin position="69"/>
        <end position="169"/>
    </location>
</feature>
<feature type="transmembrane region" description="Helical" evidence="1">
    <location>
        <begin position="89"/>
        <end position="108"/>
    </location>
</feature>
<feature type="transmembrane region" description="Helical" evidence="1">
    <location>
        <begin position="151"/>
        <end position="175"/>
    </location>
</feature>
<feature type="transmembrane region" description="Helical" evidence="1">
    <location>
        <begin position="33"/>
        <end position="52"/>
    </location>
</feature>
<keyword evidence="1" id="KW-0472">Membrane</keyword>